<reference evidence="3 4" key="1">
    <citation type="journal article" date="2015" name="Sci. Rep.">
        <title>Chromosome-level genome map provides insights into diverse defense mechanisms in the medicinal fungus Ganoderma sinense.</title>
        <authorList>
            <person name="Zhu Y."/>
            <person name="Xu J."/>
            <person name="Sun C."/>
            <person name="Zhou S."/>
            <person name="Xu H."/>
            <person name="Nelson D.R."/>
            <person name="Qian J."/>
            <person name="Song J."/>
            <person name="Luo H."/>
            <person name="Xiang L."/>
            <person name="Li Y."/>
            <person name="Xu Z."/>
            <person name="Ji A."/>
            <person name="Wang L."/>
            <person name="Lu S."/>
            <person name="Hayward A."/>
            <person name="Sun W."/>
            <person name="Li X."/>
            <person name="Schwartz D.C."/>
            <person name="Wang Y."/>
            <person name="Chen S."/>
        </authorList>
    </citation>
    <scope>NUCLEOTIDE SEQUENCE [LARGE SCALE GENOMIC DNA]</scope>
    <source>
        <strain evidence="3 4">ZZ0214-1</strain>
    </source>
</reference>
<evidence type="ECO:0000256" key="1">
    <source>
        <dbReference type="SAM" id="MobiDB-lite"/>
    </source>
</evidence>
<feature type="compositionally biased region" description="Polar residues" evidence="1">
    <location>
        <begin position="724"/>
        <end position="750"/>
    </location>
</feature>
<dbReference type="Proteomes" id="UP000230002">
    <property type="component" value="Unassembled WGS sequence"/>
</dbReference>
<gene>
    <name evidence="3" type="ORF">GSI_14950</name>
</gene>
<dbReference type="PANTHER" id="PTHR33104">
    <property type="entry name" value="SI:DKEY-29D5.2"/>
    <property type="match status" value="1"/>
</dbReference>
<feature type="region of interest" description="Disordered" evidence="1">
    <location>
        <begin position="620"/>
        <end position="643"/>
    </location>
</feature>
<feature type="region of interest" description="Disordered" evidence="1">
    <location>
        <begin position="284"/>
        <end position="321"/>
    </location>
</feature>
<keyword evidence="4" id="KW-1185">Reference proteome</keyword>
<feature type="compositionally biased region" description="Polar residues" evidence="1">
    <location>
        <begin position="1584"/>
        <end position="1605"/>
    </location>
</feature>
<evidence type="ECO:0000259" key="2">
    <source>
        <dbReference type="Pfam" id="PF18803"/>
    </source>
</evidence>
<dbReference type="InterPro" id="IPR041457">
    <property type="entry name" value="CxC2_KDZ-assoc"/>
</dbReference>
<dbReference type="InterPro" id="IPR040521">
    <property type="entry name" value="KDZ"/>
</dbReference>
<feature type="region of interest" description="Disordered" evidence="1">
    <location>
        <begin position="720"/>
        <end position="758"/>
    </location>
</feature>
<protein>
    <recommendedName>
        <fullName evidence="2">CxC2-like cysteine cluster KDZ transposase-associated domain-containing protein</fullName>
    </recommendedName>
</protein>
<dbReference type="OrthoDB" id="3257613at2759"/>
<name>A0A2G8RQ56_9APHY</name>
<comment type="caution">
    <text evidence="3">The sequence shown here is derived from an EMBL/GenBank/DDBJ whole genome shotgun (WGS) entry which is preliminary data.</text>
</comment>
<dbReference type="PANTHER" id="PTHR33104:SF2">
    <property type="entry name" value="CXC3 LIKE CYSTEINE CLUSTER DOMAIN-CONTAINING PROTEIN"/>
    <property type="match status" value="1"/>
</dbReference>
<organism evidence="3 4">
    <name type="scientific">Ganoderma sinense ZZ0214-1</name>
    <dbReference type="NCBI Taxonomy" id="1077348"/>
    <lineage>
        <taxon>Eukaryota</taxon>
        <taxon>Fungi</taxon>
        <taxon>Dikarya</taxon>
        <taxon>Basidiomycota</taxon>
        <taxon>Agaricomycotina</taxon>
        <taxon>Agaricomycetes</taxon>
        <taxon>Polyporales</taxon>
        <taxon>Polyporaceae</taxon>
        <taxon>Ganoderma</taxon>
    </lineage>
</organism>
<sequence>MDFVPTPNMGQVNVRLHEDMRYGLADPIVWPQKFTPEFEYLAAIVRHTPKMPARYNPMWWSPAPEDFVAVEGSIIKCLGRLHAQTLEPLFSLVNELSDSLPSHPMYDDRRLRWLDIAMRHARERLKHFPCTWRDVCLQVRQLQRYWLMTNAFIDFYAVWEDRDVPRPVNRSLLGTFTTDPQDVQRLFNAGIPVWWLRMDASFLNDTRVRAVVVLTEPVVVNKKVAPGAEVLYRGLAGTNHLMATCRGGHTYQDISRSVLLAVDTDRGYQAPLPQKEYKALIAREAPTASSSSGSGGGRNNTCGQQKHGTRSQPYSKAHRSQTRGVNKFEAVVHPWMPAPLETWQYAMSRVDLSKPARPPNEIWGYWIPEPGLLLRPQSTDRLHRYIFNWLRVRSAWLYILRLREARVSLIPTQWWRDFLYGDTGRSHEPPTTFNAKRIAQMREVFGLAFKEADYDPDSRVPVSWFNHRMAQLNVALCPLVIWEVCELGFRFELLALDRLLVPSREGSFGDEERENLLASVFHNHSLFVVTSLPTEGAFARVMARWPKSPPSFYDIQNPITTAMADDVILKREHELVAFYSLSPLISSCSLFQNAATPQRLASSFSATSMLRKSRVKKAPLGAKHAKQDVRPLASESSTSISRGGTLVRHRVTLEYREDGPVKRPRIDAVLPTPVLPDTCSLDYTPPAGLPVDEVDDFPLDGYPEELSTVHLRGSLHGASLARPSEQSGTNAQVPPHDVNTTAPEPLSENSNRQKKPPPSVVMAEWIEHETEIVRALLSREVDELVCARTLCSKACGRLGNIRCLECGEAAPMCEACTITAHKHLYYHRVHRWKGDYFEAIDLCDIGYVIHLGHRDDPCPNIPKKSLSSPKSFVITHANGVHHCRLHYCYCTKSSPLAGVPRYLQLIRSGFWPATITRPCTAFSEAFMKMWHLDWNISHKSSQDYYRVFVRLTSNYDALSVDDRYRELMVSSRLWRHFTMVKRSGRHHNLILPHRDPQSLAVPCLTCPWPDFNLPDNWKTATPEHLNLHKKSKKDDPHDITLAPAQGFFIDHTTMADALKEKYWQEEIIVLCNGFQVGKAQNPGKFRFQDVSGIVASTCKHVLFRPGSVVDMQRGETNIHHDFSLAGALKGTEALEERGYTYDVICSRLRSMVPRFEKHHPDLVPIIKDLKCLLPSMHLHAHKELCQIVYALAYADGFGLAHGEGVETPWAEFNIAGLTTREMSAGARHDAINDLFNSWNWQKMERMYIFLARKLTEAYAAQDRTTTYLAGLTALAGPVLVRDWLSIPFDGKAPTPMTYKEKEAAWANSPFLVQRDKPQFLMTGLQLESELFDLRLRRDKRKSAAEGELIDESTLTKGTWPAWRNKADRWRIDQAKYMPLLGLTVSDLSSTSIEEAEDDDEDEGEEVDTISLGQVVESAATPIEVLGLPSDFTAEEVDKYDLKLLADYELRIRVGQAFDQLEIVRQTVMHLAAFVDAKKEHAHARKENMRANDLNRYSETIRNDAARKYNHIYDRILQLRGTPSTVSTDPSDPASYLKRINIPGDLTISNMKVAREQGDRHRSGSWIWWAFEDVMGVVDTAERTPGQSTSKSARPSRRSQQQDDSTASAASYTTWFDRAQWFRAWQEKLRCDEAVNCLCADFRATIKGFSAMAQCWYAASKGPSLEAGERAYALERQYIFQMKSKQCQTAYDTARKAGVPADQLDHTLLLQPYLEAQTNDMKPWEAILKKIHKS</sequence>
<dbReference type="EMBL" id="AYKW01000068">
    <property type="protein sequence ID" value="PIL23637.1"/>
    <property type="molecule type" value="Genomic_DNA"/>
</dbReference>
<dbReference type="Pfam" id="PF18758">
    <property type="entry name" value="KDZ"/>
    <property type="match status" value="1"/>
</dbReference>
<dbReference type="STRING" id="1077348.A0A2G8RQ56"/>
<feature type="domain" description="CxC2-like cysteine cluster KDZ transposase-associated" evidence="2">
    <location>
        <begin position="842"/>
        <end position="955"/>
    </location>
</feature>
<evidence type="ECO:0000313" key="4">
    <source>
        <dbReference type="Proteomes" id="UP000230002"/>
    </source>
</evidence>
<evidence type="ECO:0000313" key="3">
    <source>
        <dbReference type="EMBL" id="PIL23637.1"/>
    </source>
</evidence>
<feature type="region of interest" description="Disordered" evidence="1">
    <location>
        <begin position="1581"/>
        <end position="1605"/>
    </location>
</feature>
<feature type="compositionally biased region" description="Polar residues" evidence="1">
    <location>
        <begin position="299"/>
        <end position="314"/>
    </location>
</feature>
<accession>A0A2G8RQ56</accession>
<dbReference type="Pfam" id="PF18803">
    <property type="entry name" value="CxC2"/>
    <property type="match status" value="1"/>
</dbReference>
<proteinExistence type="predicted"/>